<evidence type="ECO:0008006" key="4">
    <source>
        <dbReference type="Google" id="ProtNLM"/>
    </source>
</evidence>
<dbReference type="Proteomes" id="UP000799324">
    <property type="component" value="Unassembled WGS sequence"/>
</dbReference>
<reference evidence="2" key="1">
    <citation type="journal article" date="2020" name="Stud. Mycol.">
        <title>101 Dothideomycetes genomes: a test case for predicting lifestyles and emergence of pathogens.</title>
        <authorList>
            <person name="Haridas S."/>
            <person name="Albert R."/>
            <person name="Binder M."/>
            <person name="Bloem J."/>
            <person name="Labutti K."/>
            <person name="Salamov A."/>
            <person name="Andreopoulos B."/>
            <person name="Baker S."/>
            <person name="Barry K."/>
            <person name="Bills G."/>
            <person name="Bluhm B."/>
            <person name="Cannon C."/>
            <person name="Castanera R."/>
            <person name="Culley D."/>
            <person name="Daum C."/>
            <person name="Ezra D."/>
            <person name="Gonzalez J."/>
            <person name="Henrissat B."/>
            <person name="Kuo A."/>
            <person name="Liang C."/>
            <person name="Lipzen A."/>
            <person name="Lutzoni F."/>
            <person name="Magnuson J."/>
            <person name="Mondo S."/>
            <person name="Nolan M."/>
            <person name="Ohm R."/>
            <person name="Pangilinan J."/>
            <person name="Park H.-J."/>
            <person name="Ramirez L."/>
            <person name="Alfaro M."/>
            <person name="Sun H."/>
            <person name="Tritt A."/>
            <person name="Yoshinaga Y."/>
            <person name="Zwiers L.-H."/>
            <person name="Turgeon B."/>
            <person name="Goodwin S."/>
            <person name="Spatafora J."/>
            <person name="Crous P."/>
            <person name="Grigoriev I."/>
        </authorList>
    </citation>
    <scope>NUCLEOTIDE SEQUENCE</scope>
    <source>
        <strain evidence="2">CBS 122681</strain>
    </source>
</reference>
<protein>
    <recommendedName>
        <fullName evidence="4">TPR-like protein</fullName>
    </recommendedName>
</protein>
<evidence type="ECO:0000256" key="1">
    <source>
        <dbReference type="SAM" id="MobiDB-lite"/>
    </source>
</evidence>
<dbReference type="Gene3D" id="1.25.40.10">
    <property type="entry name" value="Tetratricopeptide repeat domain"/>
    <property type="match status" value="1"/>
</dbReference>
<sequence>MPPKRKDLLKAGSKSKSKAQDPQSENDFLEAADEFELSAGKWRAGDLAKAIRFFNRGIDMYNAGLQRYPNSFDLAYNKANLEYNMCEDDRVVAALGNRINLLKETLASHRVATALGPENTDVLFNTGQVLTSLAEALLGKETQESAESPASTLLEEAVDLFTRCLASQQQEYEQMQIEIAKANAMQVEEAPALENSSDKIPATQEAMETSSVSSEAPEEWATVIDPVTPETILETCTAQLGALTTLLSLYNASNASSVWFRAQYGMDTAQTKIPQLISVIEQSPSSKPAEEPAAGPTLSLSSSSAVEGSTSPKDDAILAVANFQVGIAEVTYRSNSCTSEQYASQIESTFAPLLQEHPGSKDVSTYSVNVRASYADSLMSLSSAIPDSPYYTNQSPTLAADLEIQWKALTQAQTILTALSSGASATIASPTRLADIFLARGDADLFRFRISSFASAKASWVKSKGVLVANAGVYYRGARSYAEKAGLIEVQKTADAKAIVAEVLKAAVNGAGLGKEVWDGKGTEIGTVLRQMVDEGIMGQEEGSHLINSIAA</sequence>
<organism evidence="2 3">
    <name type="scientific">Lophiostoma macrostomum CBS 122681</name>
    <dbReference type="NCBI Taxonomy" id="1314788"/>
    <lineage>
        <taxon>Eukaryota</taxon>
        <taxon>Fungi</taxon>
        <taxon>Dikarya</taxon>
        <taxon>Ascomycota</taxon>
        <taxon>Pezizomycotina</taxon>
        <taxon>Dothideomycetes</taxon>
        <taxon>Pleosporomycetidae</taxon>
        <taxon>Pleosporales</taxon>
        <taxon>Lophiostomataceae</taxon>
        <taxon>Lophiostoma</taxon>
    </lineage>
</organism>
<feature type="region of interest" description="Disordered" evidence="1">
    <location>
        <begin position="282"/>
        <end position="311"/>
    </location>
</feature>
<evidence type="ECO:0000313" key="2">
    <source>
        <dbReference type="EMBL" id="KAF2656688.1"/>
    </source>
</evidence>
<accession>A0A6A6TCL0</accession>
<dbReference type="InterPro" id="IPR011990">
    <property type="entry name" value="TPR-like_helical_dom_sf"/>
</dbReference>
<gene>
    <name evidence="2" type="ORF">K491DRAFT_596444</name>
</gene>
<feature type="region of interest" description="Disordered" evidence="1">
    <location>
        <begin position="1"/>
        <end position="25"/>
    </location>
</feature>
<name>A0A6A6TCL0_9PLEO</name>
<dbReference type="AlphaFoldDB" id="A0A6A6TCL0"/>
<proteinExistence type="predicted"/>
<feature type="compositionally biased region" description="Low complexity" evidence="1">
    <location>
        <begin position="294"/>
        <end position="311"/>
    </location>
</feature>
<evidence type="ECO:0000313" key="3">
    <source>
        <dbReference type="Proteomes" id="UP000799324"/>
    </source>
</evidence>
<dbReference type="OrthoDB" id="5328412at2759"/>
<dbReference type="SUPFAM" id="SSF48452">
    <property type="entry name" value="TPR-like"/>
    <property type="match status" value="1"/>
</dbReference>
<keyword evidence="3" id="KW-1185">Reference proteome</keyword>
<dbReference type="EMBL" id="MU004333">
    <property type="protein sequence ID" value="KAF2656688.1"/>
    <property type="molecule type" value="Genomic_DNA"/>
</dbReference>